<feature type="transmembrane region" description="Helical" evidence="1">
    <location>
        <begin position="18"/>
        <end position="41"/>
    </location>
</feature>
<feature type="transmembrane region" description="Helical" evidence="1">
    <location>
        <begin position="259"/>
        <end position="282"/>
    </location>
</feature>
<name>A0A553H089_9PSED</name>
<dbReference type="Proteomes" id="UP000315235">
    <property type="component" value="Unassembled WGS sequence"/>
</dbReference>
<feature type="transmembrane region" description="Helical" evidence="1">
    <location>
        <begin position="302"/>
        <end position="335"/>
    </location>
</feature>
<feature type="transmembrane region" description="Helical" evidence="1">
    <location>
        <begin position="372"/>
        <end position="392"/>
    </location>
</feature>
<dbReference type="PANTHER" id="PTHR30199">
    <property type="entry name" value="MFS FAMILY TRANSPORTER, PREDICTED SUBSTRATE BENZOATE"/>
    <property type="match status" value="1"/>
</dbReference>
<feature type="transmembrane region" description="Helical" evidence="1">
    <location>
        <begin position="53"/>
        <end position="71"/>
    </location>
</feature>
<keyword evidence="1" id="KW-0472">Membrane</keyword>
<evidence type="ECO:0000313" key="2">
    <source>
        <dbReference type="EMBL" id="TRX75176.1"/>
    </source>
</evidence>
<feature type="transmembrane region" description="Helical" evidence="1">
    <location>
        <begin position="104"/>
        <end position="124"/>
    </location>
</feature>
<evidence type="ECO:0000256" key="1">
    <source>
        <dbReference type="SAM" id="Phobius"/>
    </source>
</evidence>
<feature type="transmembrane region" description="Helical" evidence="1">
    <location>
        <begin position="78"/>
        <end position="98"/>
    </location>
</feature>
<dbReference type="PANTHER" id="PTHR30199:SF0">
    <property type="entry name" value="INNER MEMBRANE PROTEIN YDCO"/>
    <property type="match status" value="1"/>
</dbReference>
<feature type="transmembrane region" description="Helical" evidence="1">
    <location>
        <begin position="155"/>
        <end position="172"/>
    </location>
</feature>
<comment type="caution">
    <text evidence="2">The sequence shown here is derived from an EMBL/GenBank/DDBJ whole genome shotgun (WGS) entry which is preliminary data.</text>
</comment>
<dbReference type="AlphaFoldDB" id="A0A553H089"/>
<dbReference type="EMBL" id="VJOY01000005">
    <property type="protein sequence ID" value="TRX75176.1"/>
    <property type="molecule type" value="Genomic_DNA"/>
</dbReference>
<dbReference type="Pfam" id="PF03594">
    <property type="entry name" value="BenE"/>
    <property type="match status" value="1"/>
</dbReference>
<accession>A0A553H089</accession>
<proteinExistence type="predicted"/>
<dbReference type="GO" id="GO:0042925">
    <property type="term" value="F:benzoate transmembrane transporter activity"/>
    <property type="evidence" value="ECO:0007669"/>
    <property type="project" value="InterPro"/>
</dbReference>
<organism evidence="2 3">
    <name type="scientific">Pseudomonas mangiferae</name>
    <dbReference type="NCBI Taxonomy" id="2593654"/>
    <lineage>
        <taxon>Bacteria</taxon>
        <taxon>Pseudomonadati</taxon>
        <taxon>Pseudomonadota</taxon>
        <taxon>Gammaproteobacteria</taxon>
        <taxon>Pseudomonadales</taxon>
        <taxon>Pseudomonadaceae</taxon>
        <taxon>Pseudomonas</taxon>
    </lineage>
</organism>
<keyword evidence="3" id="KW-1185">Reference proteome</keyword>
<protein>
    <submittedName>
        <fullName evidence="2">Benzoate transporter</fullName>
    </submittedName>
</protein>
<gene>
    <name evidence="2" type="ORF">FM069_08730</name>
</gene>
<keyword evidence="1" id="KW-0812">Transmembrane</keyword>
<dbReference type="GO" id="GO:0005886">
    <property type="term" value="C:plasma membrane"/>
    <property type="evidence" value="ECO:0007669"/>
    <property type="project" value="TreeGrafter"/>
</dbReference>
<feature type="transmembrane region" description="Helical" evidence="1">
    <location>
        <begin position="221"/>
        <end position="239"/>
    </location>
</feature>
<feature type="transmembrane region" description="Helical" evidence="1">
    <location>
        <begin position="184"/>
        <end position="201"/>
    </location>
</feature>
<dbReference type="RefSeq" id="WP_143487912.1">
    <property type="nucleotide sequence ID" value="NZ_VJOY01000005.1"/>
</dbReference>
<dbReference type="OrthoDB" id="9792424at2"/>
<reference evidence="2 3" key="1">
    <citation type="submission" date="2019-07" db="EMBL/GenBank/DDBJ databases">
        <title>Pseudomonas mangiferae sp. nov., isolated from bark of mango tree in Thailand.</title>
        <authorList>
            <person name="Srisuk N."/>
            <person name="Anurat P."/>
        </authorList>
    </citation>
    <scope>NUCLEOTIDE SEQUENCE [LARGE SCALE GENOMIC DNA]</scope>
    <source>
        <strain evidence="2 3">DMKU_BBB3-04</strain>
    </source>
</reference>
<keyword evidence="1" id="KW-1133">Transmembrane helix</keyword>
<evidence type="ECO:0000313" key="3">
    <source>
        <dbReference type="Proteomes" id="UP000315235"/>
    </source>
</evidence>
<feature type="transmembrane region" description="Helical" evidence="1">
    <location>
        <begin position="131"/>
        <end position="149"/>
    </location>
</feature>
<sequence length="400" mass="41871">MSALGTVEARVNRSWLTYLMLALVGLSFSATGPVAILISAAQEGGVSLEQTSSWLAAVIGINGLASVLISWKTRQPLIFLWTIPGTVLVAPVIARYGLDAAVGTYLVCALVLLVLGITNLVALLDRWMPMPIVMAMIAGLFIKYVLAIVHSTLAAPWIGASMLVTFFGLLYLERRGKSPAPPIIGAMLVGTAVVLLGGFQWPSNATDRWLVTPMLVHPRFSLHALSELLIPMLITVLFVQNAQGIAVLRASGYTVSVRLVTLCSGLLSALTAPFGGCPTVLAGPCSAILVSAGVQGRHFISALIAGALCGLIGLFASAYVFLLTVLPGPFVAVLAGLAMMGVLEKSFVAAFTSPLPLSALAVFVITLSDITLLGIGAPFWGIVFGSLLYYGIERPAVARA</sequence>
<dbReference type="InterPro" id="IPR004711">
    <property type="entry name" value="Benzoate_Transporter"/>
</dbReference>